<protein>
    <submittedName>
        <fullName evidence="2">Uncharacterized protein</fullName>
    </submittedName>
</protein>
<feature type="transmembrane region" description="Helical" evidence="1">
    <location>
        <begin position="6"/>
        <end position="27"/>
    </location>
</feature>
<accession>A0AAC9JEP4</accession>
<keyword evidence="1" id="KW-0472">Membrane</keyword>
<sequence length="79" mass="8448">MELGTYLLAGGFLIIFAPLAALIALILKEDQKVVSELESASDCESEAQSVRNEGLTNKQIMYVEALSTLGIKAKGAFTL</sequence>
<name>A0AAC9JEP4_9ALTE</name>
<dbReference type="Proteomes" id="UP000182101">
    <property type="component" value="Plasmid pAMCP48-600"/>
</dbReference>
<evidence type="ECO:0000256" key="1">
    <source>
        <dbReference type="SAM" id="Phobius"/>
    </source>
</evidence>
<organism evidence="2 3">
    <name type="scientific">Alteromonas mediterranea</name>
    <dbReference type="NCBI Taxonomy" id="314275"/>
    <lineage>
        <taxon>Bacteria</taxon>
        <taxon>Pseudomonadati</taxon>
        <taxon>Pseudomonadota</taxon>
        <taxon>Gammaproteobacteria</taxon>
        <taxon>Alteromonadales</taxon>
        <taxon>Alteromonadaceae</taxon>
        <taxon>Alteromonas/Salinimonas group</taxon>
        <taxon>Alteromonas</taxon>
    </lineage>
</organism>
<evidence type="ECO:0000313" key="2">
    <source>
        <dbReference type="EMBL" id="APD92408.1"/>
    </source>
</evidence>
<keyword evidence="1" id="KW-0812">Transmembrane</keyword>
<keyword evidence="2" id="KW-0614">Plasmid</keyword>
<proteinExistence type="predicted"/>
<gene>
    <name evidence="2" type="ORF">BM524_21135</name>
</gene>
<reference evidence="2 3" key="1">
    <citation type="submission" date="2016-11" db="EMBL/GenBank/DDBJ databases">
        <title>Networking in microbes: conjugative elements and plasmids in the genus Alteromonas.</title>
        <authorList>
            <person name="Lopez-Perez M."/>
            <person name="Ramon-Marco N."/>
            <person name="Rodriguez-Valera F."/>
        </authorList>
    </citation>
    <scope>NUCLEOTIDE SEQUENCE [LARGE SCALE GENOMIC DNA]</scope>
    <source>
        <strain evidence="2 3">CP48</strain>
        <plasmid evidence="3">pamcp48-600</plasmid>
    </source>
</reference>
<geneLocation type="plasmid" evidence="3">
    <name>pamcp48-600</name>
</geneLocation>
<dbReference type="EMBL" id="CP018025">
    <property type="protein sequence ID" value="APD92408.1"/>
    <property type="molecule type" value="Genomic_DNA"/>
</dbReference>
<evidence type="ECO:0000313" key="3">
    <source>
        <dbReference type="Proteomes" id="UP000182101"/>
    </source>
</evidence>
<dbReference type="RefSeq" id="WP_071961027.1">
    <property type="nucleotide sequence ID" value="NZ_CP018025.1"/>
</dbReference>
<keyword evidence="1" id="KW-1133">Transmembrane helix</keyword>
<dbReference type="AlphaFoldDB" id="A0AAC9JEP4"/>